<dbReference type="KEGG" id="ssai:N0B31_11000"/>
<dbReference type="Pfam" id="PF24038">
    <property type="entry name" value="DUF7347"/>
    <property type="match status" value="1"/>
</dbReference>
<evidence type="ECO:0000259" key="2">
    <source>
        <dbReference type="Pfam" id="PF24042"/>
    </source>
</evidence>
<keyword evidence="4" id="KW-1185">Reference proteome</keyword>
<gene>
    <name evidence="3" type="ORF">N0B31_11000</name>
</gene>
<feature type="domain" description="DUF7347" evidence="1">
    <location>
        <begin position="12"/>
        <end position="89"/>
    </location>
</feature>
<dbReference type="InterPro" id="IPR055771">
    <property type="entry name" value="DUF7347"/>
</dbReference>
<dbReference type="GeneID" id="74942956"/>
<dbReference type="InterPro" id="IPR055775">
    <property type="entry name" value="DUF7351"/>
</dbReference>
<dbReference type="Proteomes" id="UP001057580">
    <property type="component" value="Chromosome"/>
</dbReference>
<reference evidence="3" key="1">
    <citation type="submission" date="2022-09" db="EMBL/GenBank/DDBJ databases">
        <title>Diverse halophilic archaea isolated from saline environments.</title>
        <authorList>
            <person name="Cui H.-L."/>
        </authorList>
    </citation>
    <scope>NUCLEOTIDE SEQUENCE</scope>
    <source>
        <strain evidence="3">ZS-35-S2</strain>
    </source>
</reference>
<evidence type="ECO:0000259" key="1">
    <source>
        <dbReference type="Pfam" id="PF24038"/>
    </source>
</evidence>
<feature type="domain" description="DUF7351" evidence="2">
    <location>
        <begin position="107"/>
        <end position="290"/>
    </location>
</feature>
<sequence length="296" mass="32477">MSEPRIVEDVDPDEAFALLGNETRLDIVRSLWEADGHEATFSALREAVGMRDSGQFNYHLGKLVDRFVEQSDSDTYRLTLAGQRVYGAVLAGLYTQEGSVEDRRLEEPCGACGGDRTFAYDGQRVDVSCVDCGLGTFVPVPPGVFSDYPVAEWPSVADRYVRGTLRRLGDGFCPFCEGRVAAAVEPEIGTRDPDADPPPAYEAFPSVRYECQRCTERFSADLGSALAAHPAVVSFYHDHGVDVREVPLTRVQAVDEAEAWVRERDPVEAAVSYGAGDERLTLVVDATATVTETRRE</sequence>
<evidence type="ECO:0000313" key="3">
    <source>
        <dbReference type="EMBL" id="UWM56802.1"/>
    </source>
</evidence>
<name>A0A9E7R723_9EURY</name>
<dbReference type="RefSeq" id="WP_260643916.1">
    <property type="nucleotide sequence ID" value="NZ_CP104003.1"/>
</dbReference>
<dbReference type="InterPro" id="IPR036388">
    <property type="entry name" value="WH-like_DNA-bd_sf"/>
</dbReference>
<dbReference type="AlphaFoldDB" id="A0A9E7R723"/>
<evidence type="ECO:0000313" key="4">
    <source>
        <dbReference type="Proteomes" id="UP001057580"/>
    </source>
</evidence>
<organism evidence="3 4">
    <name type="scientific">Salinirubellus salinus</name>
    <dbReference type="NCBI Taxonomy" id="1364945"/>
    <lineage>
        <taxon>Archaea</taxon>
        <taxon>Methanobacteriati</taxon>
        <taxon>Methanobacteriota</taxon>
        <taxon>Stenosarchaea group</taxon>
        <taxon>Halobacteria</taxon>
        <taxon>Halobacteriales</taxon>
        <taxon>Natronomonadaceae</taxon>
        <taxon>Salinirubellus</taxon>
    </lineage>
</organism>
<dbReference type="InterPro" id="IPR036390">
    <property type="entry name" value="WH_DNA-bd_sf"/>
</dbReference>
<accession>A0A9E7R723</accession>
<dbReference type="CDD" id="cd00090">
    <property type="entry name" value="HTH_ARSR"/>
    <property type="match status" value="1"/>
</dbReference>
<dbReference type="EMBL" id="CP104003">
    <property type="protein sequence ID" value="UWM56802.1"/>
    <property type="molecule type" value="Genomic_DNA"/>
</dbReference>
<dbReference type="InterPro" id="IPR011991">
    <property type="entry name" value="ArsR-like_HTH"/>
</dbReference>
<dbReference type="SUPFAM" id="SSF46785">
    <property type="entry name" value="Winged helix' DNA-binding domain"/>
    <property type="match status" value="1"/>
</dbReference>
<dbReference type="Gene3D" id="1.10.10.10">
    <property type="entry name" value="Winged helix-like DNA-binding domain superfamily/Winged helix DNA-binding domain"/>
    <property type="match status" value="1"/>
</dbReference>
<protein>
    <submittedName>
        <fullName evidence="3">Winged helix-turn-helix domain-containing protein</fullName>
    </submittedName>
</protein>
<dbReference type="Pfam" id="PF24042">
    <property type="entry name" value="DUF7351"/>
    <property type="match status" value="1"/>
</dbReference>
<proteinExistence type="predicted"/>